<dbReference type="SUPFAM" id="SSF54909">
    <property type="entry name" value="Dimeric alpha+beta barrel"/>
    <property type="match status" value="1"/>
</dbReference>
<dbReference type="InterPro" id="IPR010644">
    <property type="entry name" value="ChdC/CLD"/>
</dbReference>
<gene>
    <name evidence="4" type="ORF">POL72_05090</name>
</gene>
<protein>
    <submittedName>
        <fullName evidence="4">Chlorite dismutase family protein</fullName>
    </submittedName>
</protein>
<comment type="caution">
    <text evidence="4">The sequence shown here is derived from an EMBL/GenBank/DDBJ whole genome shotgun (WGS) entry which is preliminary data.</text>
</comment>
<dbReference type="Proteomes" id="UP001217485">
    <property type="component" value="Unassembled WGS sequence"/>
</dbReference>
<keyword evidence="1" id="KW-0349">Heme</keyword>
<proteinExistence type="predicted"/>
<reference evidence="4 5" key="1">
    <citation type="submission" date="2023-01" db="EMBL/GenBank/DDBJ databases">
        <title>Minimal conservation of predation-associated metabolite biosynthetic gene clusters underscores biosynthetic potential of Myxococcota including descriptions for ten novel species: Archangium lansinium sp. nov., Myxococcus landrumus sp. nov., Nannocystis bai.</title>
        <authorList>
            <person name="Ahearne A."/>
            <person name="Stevens C."/>
            <person name="Dowd S."/>
        </authorList>
    </citation>
    <scope>NUCLEOTIDE SEQUENCE [LARGE SCALE GENOMIC DNA]</scope>
    <source>
        <strain evidence="4 5">WIWO2</strain>
    </source>
</reference>
<dbReference type="EMBL" id="JAQNDK010000001">
    <property type="protein sequence ID" value="MDC0677106.1"/>
    <property type="molecule type" value="Genomic_DNA"/>
</dbReference>
<sequence length="178" mass="20273">MSFVAGSAGEWRVERMITVRGEGLPAAPRLQRIEGSTFVAPPEAAWVLSGVRSNERYVELEERRRLIAVQEDLGRASSAQAALIPLRKSKAWWALAQDERRAIFEARSRHIKIGLDYLPAVARRLYHSRDLGGPFDFLTWFEFAEGDAGAFDELVGRLRETEEWAYVEREVEVRLSRA</sequence>
<evidence type="ECO:0000313" key="4">
    <source>
        <dbReference type="EMBL" id="MDC0677106.1"/>
    </source>
</evidence>
<keyword evidence="2" id="KW-0479">Metal-binding</keyword>
<organism evidence="4 5">
    <name type="scientific">Sorangium atrum</name>
    <dbReference type="NCBI Taxonomy" id="2995308"/>
    <lineage>
        <taxon>Bacteria</taxon>
        <taxon>Pseudomonadati</taxon>
        <taxon>Myxococcota</taxon>
        <taxon>Polyangia</taxon>
        <taxon>Polyangiales</taxon>
        <taxon>Polyangiaceae</taxon>
        <taxon>Sorangium</taxon>
    </lineage>
</organism>
<keyword evidence="3" id="KW-0408">Iron</keyword>
<accession>A0ABT5BVW6</accession>
<dbReference type="Pfam" id="PF06778">
    <property type="entry name" value="Chlor_dismutase"/>
    <property type="match status" value="1"/>
</dbReference>
<evidence type="ECO:0000256" key="1">
    <source>
        <dbReference type="ARBA" id="ARBA00022617"/>
    </source>
</evidence>
<name>A0ABT5BVW6_9BACT</name>
<evidence type="ECO:0000256" key="2">
    <source>
        <dbReference type="ARBA" id="ARBA00022723"/>
    </source>
</evidence>
<dbReference type="Gene3D" id="3.30.70.3420">
    <property type="match status" value="1"/>
</dbReference>
<evidence type="ECO:0000313" key="5">
    <source>
        <dbReference type="Proteomes" id="UP001217485"/>
    </source>
</evidence>
<keyword evidence="5" id="KW-1185">Reference proteome</keyword>
<dbReference type="InterPro" id="IPR011008">
    <property type="entry name" value="Dimeric_a/b-barrel"/>
</dbReference>
<evidence type="ECO:0000256" key="3">
    <source>
        <dbReference type="ARBA" id="ARBA00023004"/>
    </source>
</evidence>